<evidence type="ECO:0000256" key="2">
    <source>
        <dbReference type="ARBA" id="ARBA00012418"/>
    </source>
</evidence>
<evidence type="ECO:0000259" key="7">
    <source>
        <dbReference type="Pfam" id="PF00562"/>
    </source>
</evidence>
<evidence type="ECO:0000256" key="3">
    <source>
        <dbReference type="ARBA" id="ARBA00022478"/>
    </source>
</evidence>
<evidence type="ECO:0000256" key="1">
    <source>
        <dbReference type="ARBA" id="ARBA00006835"/>
    </source>
</evidence>
<comment type="caution">
    <text evidence="8">The sequence shown here is derived from an EMBL/GenBank/DDBJ whole genome shotgun (WGS) entry which is preliminary data.</text>
</comment>
<feature type="domain" description="DNA-directed RNA polymerase subunit 2 hybrid-binding" evidence="7">
    <location>
        <begin position="28"/>
        <end position="89"/>
    </location>
</feature>
<evidence type="ECO:0000256" key="4">
    <source>
        <dbReference type="ARBA" id="ARBA00022679"/>
    </source>
</evidence>
<dbReference type="GO" id="GO:0000428">
    <property type="term" value="C:DNA-directed RNA polymerase complex"/>
    <property type="evidence" value="ECO:0007669"/>
    <property type="project" value="UniProtKB-KW"/>
</dbReference>
<dbReference type="GO" id="GO:0003899">
    <property type="term" value="F:DNA-directed RNA polymerase activity"/>
    <property type="evidence" value="ECO:0007669"/>
    <property type="project" value="UniProtKB-EC"/>
</dbReference>
<keyword evidence="9" id="KW-1185">Reference proteome</keyword>
<sequence length="112" mass="13219">MFSVNMKSMILEVRRLQLWIEWLCIVTRKNSRKVKIMTRQTRRPEVGGKFSSRLGQKRRVWAIIQQEDFPFSKCDICQDLIMNAHGFPRVIVIRDTWSFGSRSFLLGPQNSS</sequence>
<evidence type="ECO:0000256" key="5">
    <source>
        <dbReference type="ARBA" id="ARBA00022695"/>
    </source>
</evidence>
<dbReference type="GO" id="GO:0003677">
    <property type="term" value="F:DNA binding"/>
    <property type="evidence" value="ECO:0007669"/>
    <property type="project" value="InterPro"/>
</dbReference>
<dbReference type="EC" id="2.7.7.6" evidence="2"/>
<dbReference type="Pfam" id="PF00562">
    <property type="entry name" value="RNA_pol_Rpb2_6"/>
    <property type="match status" value="1"/>
</dbReference>
<gene>
    <name evidence="8" type="ORF">CTI12_AA072630</name>
</gene>
<dbReference type="EMBL" id="PKPP01000664">
    <property type="protein sequence ID" value="PWA90003.1"/>
    <property type="molecule type" value="Genomic_DNA"/>
</dbReference>
<evidence type="ECO:0000256" key="6">
    <source>
        <dbReference type="ARBA" id="ARBA00023163"/>
    </source>
</evidence>
<proteinExistence type="inferred from homology"/>
<name>A0A2U1PWB8_ARTAN</name>
<dbReference type="GO" id="GO:0032549">
    <property type="term" value="F:ribonucleoside binding"/>
    <property type="evidence" value="ECO:0007669"/>
    <property type="project" value="InterPro"/>
</dbReference>
<dbReference type="SUPFAM" id="SSF64484">
    <property type="entry name" value="beta and beta-prime subunits of DNA dependent RNA-polymerase"/>
    <property type="match status" value="1"/>
</dbReference>
<evidence type="ECO:0000313" key="8">
    <source>
        <dbReference type="EMBL" id="PWA90003.1"/>
    </source>
</evidence>
<organism evidence="8 9">
    <name type="scientific">Artemisia annua</name>
    <name type="common">Sweet wormwood</name>
    <dbReference type="NCBI Taxonomy" id="35608"/>
    <lineage>
        <taxon>Eukaryota</taxon>
        <taxon>Viridiplantae</taxon>
        <taxon>Streptophyta</taxon>
        <taxon>Embryophyta</taxon>
        <taxon>Tracheophyta</taxon>
        <taxon>Spermatophyta</taxon>
        <taxon>Magnoliopsida</taxon>
        <taxon>eudicotyledons</taxon>
        <taxon>Gunneridae</taxon>
        <taxon>Pentapetalae</taxon>
        <taxon>asterids</taxon>
        <taxon>campanulids</taxon>
        <taxon>Asterales</taxon>
        <taxon>Asteraceae</taxon>
        <taxon>Asteroideae</taxon>
        <taxon>Anthemideae</taxon>
        <taxon>Artemisiinae</taxon>
        <taxon>Artemisia</taxon>
    </lineage>
</organism>
<dbReference type="STRING" id="35608.A0A2U1PWB8"/>
<dbReference type="PANTHER" id="PTHR20856">
    <property type="entry name" value="DNA-DIRECTED RNA POLYMERASE I SUBUNIT 2"/>
    <property type="match status" value="1"/>
</dbReference>
<comment type="similarity">
    <text evidence="1">Belongs to the RNA polymerase beta chain family.</text>
</comment>
<dbReference type="Proteomes" id="UP000245207">
    <property type="component" value="Unassembled WGS sequence"/>
</dbReference>
<dbReference type="Gene3D" id="2.40.270.10">
    <property type="entry name" value="DNA-directed RNA polymerase, subunit 2, domain 6"/>
    <property type="match status" value="1"/>
</dbReference>
<reference evidence="8 9" key="1">
    <citation type="journal article" date="2018" name="Mol. Plant">
        <title>The genome of Artemisia annua provides insight into the evolution of Asteraceae family and artemisinin biosynthesis.</title>
        <authorList>
            <person name="Shen Q."/>
            <person name="Zhang L."/>
            <person name="Liao Z."/>
            <person name="Wang S."/>
            <person name="Yan T."/>
            <person name="Shi P."/>
            <person name="Liu M."/>
            <person name="Fu X."/>
            <person name="Pan Q."/>
            <person name="Wang Y."/>
            <person name="Lv Z."/>
            <person name="Lu X."/>
            <person name="Zhang F."/>
            <person name="Jiang W."/>
            <person name="Ma Y."/>
            <person name="Chen M."/>
            <person name="Hao X."/>
            <person name="Li L."/>
            <person name="Tang Y."/>
            <person name="Lv G."/>
            <person name="Zhou Y."/>
            <person name="Sun X."/>
            <person name="Brodelius P.E."/>
            <person name="Rose J.K.C."/>
            <person name="Tang K."/>
        </authorList>
    </citation>
    <scope>NUCLEOTIDE SEQUENCE [LARGE SCALE GENOMIC DNA]</scope>
    <source>
        <strain evidence="9">cv. Huhao1</strain>
        <tissue evidence="8">Leaf</tissue>
    </source>
</reference>
<dbReference type="OrthoDB" id="10248617at2759"/>
<protein>
    <recommendedName>
        <fullName evidence="2">DNA-directed RNA polymerase</fullName>
        <ecNumber evidence="2">2.7.7.6</ecNumber>
    </recommendedName>
</protein>
<keyword evidence="6" id="KW-0804">Transcription</keyword>
<evidence type="ECO:0000313" key="9">
    <source>
        <dbReference type="Proteomes" id="UP000245207"/>
    </source>
</evidence>
<dbReference type="InterPro" id="IPR007120">
    <property type="entry name" value="DNA-dir_RNAP_su2_dom"/>
</dbReference>
<dbReference type="AlphaFoldDB" id="A0A2U1PWB8"/>
<keyword evidence="3 8" id="KW-0240">DNA-directed RNA polymerase</keyword>
<keyword evidence="5" id="KW-0548">Nucleotidyltransferase</keyword>
<accession>A0A2U1PWB8</accession>
<dbReference type="InterPro" id="IPR015712">
    <property type="entry name" value="DNA-dir_RNA_pol_su2"/>
</dbReference>
<dbReference type="InterPro" id="IPR037033">
    <property type="entry name" value="DNA-dir_RNAP_su2_hyb_sf"/>
</dbReference>
<dbReference type="GO" id="GO:0006351">
    <property type="term" value="P:DNA-templated transcription"/>
    <property type="evidence" value="ECO:0007669"/>
    <property type="project" value="InterPro"/>
</dbReference>
<keyword evidence="4" id="KW-0808">Transferase</keyword>